<keyword evidence="2" id="KW-1185">Reference proteome</keyword>
<gene>
    <name evidence="1" type="ORF">B0T24DRAFT_531126</name>
</gene>
<evidence type="ECO:0000313" key="1">
    <source>
        <dbReference type="EMBL" id="KAK3371659.1"/>
    </source>
</evidence>
<dbReference type="PANTHER" id="PTHR38248:SF2">
    <property type="entry name" value="FUNK1 11"/>
    <property type="match status" value="1"/>
</dbReference>
<dbReference type="PANTHER" id="PTHR38248">
    <property type="entry name" value="FUNK1 6"/>
    <property type="match status" value="1"/>
</dbReference>
<sequence>MTDQLRSKIIDENPIGKGLHAFLASFNSICKGAHISCTPDALEQLGHDDLQNLAIDLLLALQSLRASRLLRSSGSGKNLFSDLSRLNSAVNSDDFDLDSIKPLLRSVIAGDSDALIWKEVYNAVTEPTPPPQPIASSLQQTPWLHNTSSFANSSEYRKDVDRVLRDELGVMYVGHPIFAFAIPTYRIRLYFGTIVVALIPTIGMRFSTSIDVGCANCAAGLLSC</sequence>
<dbReference type="AlphaFoldDB" id="A0AAE0K866"/>
<name>A0AAE0K866_9PEZI</name>
<proteinExistence type="predicted"/>
<reference evidence="1" key="2">
    <citation type="submission" date="2023-06" db="EMBL/GenBank/DDBJ databases">
        <authorList>
            <consortium name="Lawrence Berkeley National Laboratory"/>
            <person name="Haridas S."/>
            <person name="Hensen N."/>
            <person name="Bonometti L."/>
            <person name="Westerberg I."/>
            <person name="Brannstrom I.O."/>
            <person name="Guillou S."/>
            <person name="Cros-Aarteil S."/>
            <person name="Calhoun S."/>
            <person name="Kuo A."/>
            <person name="Mondo S."/>
            <person name="Pangilinan J."/>
            <person name="Riley R."/>
            <person name="Labutti K."/>
            <person name="Andreopoulos B."/>
            <person name="Lipzen A."/>
            <person name="Chen C."/>
            <person name="Yanf M."/>
            <person name="Daum C."/>
            <person name="Ng V."/>
            <person name="Clum A."/>
            <person name="Steindorff A."/>
            <person name="Ohm R."/>
            <person name="Martin F."/>
            <person name="Silar P."/>
            <person name="Natvig D."/>
            <person name="Lalanne C."/>
            <person name="Gautier V."/>
            <person name="Ament-Velasquez S.L."/>
            <person name="Kruys A."/>
            <person name="Hutchinson M.I."/>
            <person name="Powell A.J."/>
            <person name="Barry K."/>
            <person name="Miller A.N."/>
            <person name="Grigoriev I.V."/>
            <person name="Debuchy R."/>
            <person name="Gladieux P."/>
            <person name="Thoren M.H."/>
            <person name="Johannesson H."/>
        </authorList>
    </citation>
    <scope>NUCLEOTIDE SEQUENCE</scope>
    <source>
        <strain evidence="1">CBS 958.72</strain>
    </source>
</reference>
<organism evidence="1 2">
    <name type="scientific">Lasiosphaeria ovina</name>
    <dbReference type="NCBI Taxonomy" id="92902"/>
    <lineage>
        <taxon>Eukaryota</taxon>
        <taxon>Fungi</taxon>
        <taxon>Dikarya</taxon>
        <taxon>Ascomycota</taxon>
        <taxon>Pezizomycotina</taxon>
        <taxon>Sordariomycetes</taxon>
        <taxon>Sordariomycetidae</taxon>
        <taxon>Sordariales</taxon>
        <taxon>Lasiosphaeriaceae</taxon>
        <taxon>Lasiosphaeria</taxon>
    </lineage>
</organism>
<accession>A0AAE0K866</accession>
<protein>
    <submittedName>
        <fullName evidence="1">Uncharacterized protein</fullName>
    </submittedName>
</protein>
<reference evidence="1" key="1">
    <citation type="journal article" date="2023" name="Mol. Phylogenet. Evol.">
        <title>Genome-scale phylogeny and comparative genomics of the fungal order Sordariales.</title>
        <authorList>
            <person name="Hensen N."/>
            <person name="Bonometti L."/>
            <person name="Westerberg I."/>
            <person name="Brannstrom I.O."/>
            <person name="Guillou S."/>
            <person name="Cros-Aarteil S."/>
            <person name="Calhoun S."/>
            <person name="Haridas S."/>
            <person name="Kuo A."/>
            <person name="Mondo S."/>
            <person name="Pangilinan J."/>
            <person name="Riley R."/>
            <person name="LaButti K."/>
            <person name="Andreopoulos B."/>
            <person name="Lipzen A."/>
            <person name="Chen C."/>
            <person name="Yan M."/>
            <person name="Daum C."/>
            <person name="Ng V."/>
            <person name="Clum A."/>
            <person name="Steindorff A."/>
            <person name="Ohm R.A."/>
            <person name="Martin F."/>
            <person name="Silar P."/>
            <person name="Natvig D.O."/>
            <person name="Lalanne C."/>
            <person name="Gautier V."/>
            <person name="Ament-Velasquez S.L."/>
            <person name="Kruys A."/>
            <person name="Hutchinson M.I."/>
            <person name="Powell A.J."/>
            <person name="Barry K."/>
            <person name="Miller A.N."/>
            <person name="Grigoriev I.V."/>
            <person name="Debuchy R."/>
            <person name="Gladieux P."/>
            <person name="Hiltunen Thoren M."/>
            <person name="Johannesson H."/>
        </authorList>
    </citation>
    <scope>NUCLEOTIDE SEQUENCE</scope>
    <source>
        <strain evidence="1">CBS 958.72</strain>
    </source>
</reference>
<comment type="caution">
    <text evidence="1">The sequence shown here is derived from an EMBL/GenBank/DDBJ whole genome shotgun (WGS) entry which is preliminary data.</text>
</comment>
<dbReference type="Proteomes" id="UP001287356">
    <property type="component" value="Unassembled WGS sequence"/>
</dbReference>
<dbReference type="EMBL" id="JAULSN010000005">
    <property type="protein sequence ID" value="KAK3371659.1"/>
    <property type="molecule type" value="Genomic_DNA"/>
</dbReference>
<evidence type="ECO:0000313" key="2">
    <source>
        <dbReference type="Proteomes" id="UP001287356"/>
    </source>
</evidence>